<feature type="domain" description="AMP-binding enzyme C-terminal" evidence="4">
    <location>
        <begin position="455"/>
        <end position="530"/>
    </location>
</feature>
<dbReference type="GO" id="GO:0031956">
    <property type="term" value="F:medium-chain fatty acid-CoA ligase activity"/>
    <property type="evidence" value="ECO:0007669"/>
    <property type="project" value="TreeGrafter"/>
</dbReference>
<sequence>MTWAHHTPQGPPQPAAPATVAQLAAHAAHLHGDREALSDGEVRWTFAELAEHITAAARAALAHGVCHGDRIAVWAPNSRQWITAVLGAVSVGAVLVPLNTRYKAAEAADIIRRSGATVLFTARGFLGCDYDDLLHDSGEDLGRLRGTVVLRDDGPPRERERPGTLSYTAYLAAGRRAGDAELVARTDAVGPDDLSDILFTSGTTGRPKGVLATHGQTMRVFDAWARLVTLRAGDRYLLVNPFFHTFGYKAGILACLLRGATMLPEPVYDADRVLRRTAEERISVLMGPPTVFHGLLHHPERTRHRLDSLRLAGTGAATVPAELVVRIRDELGIPDVFTAYGLTESAGVVTICPTDADAETLAHTVGQPLPGTELRIVDPANRPLPPGEPGEVVVRGHHVMRGYLDDPAATAAAVDPDGWLHTGDVGVLDDRDFLTLTDRIKDMYVVGGFNAYPAEVERVLRGHPAITDVAVVGAPDERLGEVGVAFVVPAEGAAPDPGELTRWARARLANFKVPRRYHLVPELPRNAGGKVLKGELRRTARSEERHLTCLRSQAATARSAEEEVKACCSSKSCRVCRQW</sequence>
<reference evidence="6" key="1">
    <citation type="submission" date="2015-09" db="EMBL/GenBank/DDBJ databases">
        <authorList>
            <person name="Graham D.E."/>
            <person name="Mahan K.M."/>
            <person name="Klingeman D.M."/>
            <person name="Fida T."/>
            <person name="Giannone R.J."/>
            <person name="Hettich R.L."/>
            <person name="Parry R.J."/>
            <person name="Spain J.C."/>
        </authorList>
    </citation>
    <scope>NUCLEOTIDE SEQUENCE [LARGE SCALE GENOMIC DNA]</scope>
    <source>
        <strain evidence="6">JCM 4701</strain>
    </source>
</reference>
<evidence type="ECO:0000313" key="5">
    <source>
        <dbReference type="EMBL" id="PNE37467.1"/>
    </source>
</evidence>
<protein>
    <submittedName>
        <fullName evidence="5">Fatty acid--CoA ligase</fullName>
    </submittedName>
</protein>
<dbReference type="SUPFAM" id="SSF56801">
    <property type="entry name" value="Acetyl-CoA synthetase-like"/>
    <property type="match status" value="1"/>
</dbReference>
<dbReference type="GO" id="GO:0006631">
    <property type="term" value="P:fatty acid metabolic process"/>
    <property type="evidence" value="ECO:0007669"/>
    <property type="project" value="TreeGrafter"/>
</dbReference>
<feature type="domain" description="AMP-dependent synthetase/ligase" evidence="3">
    <location>
        <begin position="26"/>
        <end position="404"/>
    </location>
</feature>
<dbReference type="PROSITE" id="PS00455">
    <property type="entry name" value="AMP_BINDING"/>
    <property type="match status" value="1"/>
</dbReference>
<dbReference type="Pfam" id="PF13193">
    <property type="entry name" value="AMP-binding_C"/>
    <property type="match status" value="1"/>
</dbReference>
<dbReference type="Gene3D" id="3.40.50.12780">
    <property type="entry name" value="N-terminal domain of ligase-like"/>
    <property type="match status" value="1"/>
</dbReference>
<dbReference type="InterPro" id="IPR045851">
    <property type="entry name" value="AMP-bd_C_sf"/>
</dbReference>
<dbReference type="NCBIfam" id="NF005801">
    <property type="entry name" value="PRK07656.1"/>
    <property type="match status" value="1"/>
</dbReference>
<dbReference type="Pfam" id="PF00501">
    <property type="entry name" value="AMP-binding"/>
    <property type="match status" value="1"/>
</dbReference>
<proteinExistence type="inferred from homology"/>
<dbReference type="InterPro" id="IPR020845">
    <property type="entry name" value="AMP-binding_CS"/>
</dbReference>
<accession>A0A2N8P8X3</accession>
<dbReference type="AlphaFoldDB" id="A0A2N8P8X3"/>
<dbReference type="Gene3D" id="3.30.300.30">
    <property type="match status" value="1"/>
</dbReference>
<dbReference type="InterPro" id="IPR000873">
    <property type="entry name" value="AMP-dep_synth/lig_dom"/>
</dbReference>
<keyword evidence="2 5" id="KW-0436">Ligase</keyword>
<evidence type="ECO:0000313" key="6">
    <source>
        <dbReference type="Proteomes" id="UP000236047"/>
    </source>
</evidence>
<evidence type="ECO:0000256" key="2">
    <source>
        <dbReference type="ARBA" id="ARBA00022598"/>
    </source>
</evidence>
<comment type="caution">
    <text evidence="5">The sequence shown here is derived from an EMBL/GenBank/DDBJ whole genome shotgun (WGS) entry which is preliminary data.</text>
</comment>
<comment type="similarity">
    <text evidence="1">Belongs to the ATP-dependent AMP-binding enzyme family.</text>
</comment>
<evidence type="ECO:0000256" key="1">
    <source>
        <dbReference type="ARBA" id="ARBA00006432"/>
    </source>
</evidence>
<gene>
    <name evidence="5" type="ORF">AOB60_24490</name>
</gene>
<evidence type="ECO:0000259" key="3">
    <source>
        <dbReference type="Pfam" id="PF00501"/>
    </source>
</evidence>
<keyword evidence="6" id="KW-1185">Reference proteome</keyword>
<dbReference type="PANTHER" id="PTHR43201">
    <property type="entry name" value="ACYL-COA SYNTHETASE"/>
    <property type="match status" value="1"/>
</dbReference>
<dbReference type="RefSeq" id="WP_258018088.1">
    <property type="nucleotide sequence ID" value="NZ_LJSN01000003.1"/>
</dbReference>
<dbReference type="Proteomes" id="UP000236047">
    <property type="component" value="Unassembled WGS sequence"/>
</dbReference>
<name>A0A2N8P8X3_STRNR</name>
<dbReference type="PANTHER" id="PTHR43201:SF5">
    <property type="entry name" value="MEDIUM-CHAIN ACYL-COA LIGASE ACSF2, MITOCHONDRIAL"/>
    <property type="match status" value="1"/>
</dbReference>
<dbReference type="InterPro" id="IPR025110">
    <property type="entry name" value="AMP-bd_C"/>
</dbReference>
<evidence type="ECO:0000259" key="4">
    <source>
        <dbReference type="Pfam" id="PF13193"/>
    </source>
</evidence>
<dbReference type="EMBL" id="LJSN01000003">
    <property type="protein sequence ID" value="PNE37467.1"/>
    <property type="molecule type" value="Genomic_DNA"/>
</dbReference>
<organism evidence="5 6">
    <name type="scientific">Streptomyces noursei</name>
    <name type="common">Streptomyces albulus</name>
    <dbReference type="NCBI Taxonomy" id="1971"/>
    <lineage>
        <taxon>Bacteria</taxon>
        <taxon>Bacillati</taxon>
        <taxon>Actinomycetota</taxon>
        <taxon>Actinomycetes</taxon>
        <taxon>Kitasatosporales</taxon>
        <taxon>Streptomycetaceae</taxon>
        <taxon>Streptomyces</taxon>
    </lineage>
</organism>
<dbReference type="InterPro" id="IPR042099">
    <property type="entry name" value="ANL_N_sf"/>
</dbReference>